<evidence type="ECO:0000256" key="3">
    <source>
        <dbReference type="ARBA" id="ARBA00022691"/>
    </source>
</evidence>
<feature type="active site" description="Nucleophile" evidence="4">
    <location>
        <position position="414"/>
    </location>
</feature>
<dbReference type="SUPFAM" id="SSF50249">
    <property type="entry name" value="Nucleic acid-binding proteins"/>
    <property type="match status" value="1"/>
</dbReference>
<keyword evidence="8" id="KW-1185">Reference proteome</keyword>
<dbReference type="FunFam" id="2.40.50.1070:FF:000003">
    <property type="entry name" value="23S rRNA (Uracil-5-)-methyltransferase RumA"/>
    <property type="match status" value="1"/>
</dbReference>
<feature type="binding site" evidence="4">
    <location>
        <position position="339"/>
    </location>
    <ligand>
        <name>S-adenosyl-L-methionine</name>
        <dbReference type="ChEBI" id="CHEBI:59789"/>
    </ligand>
</feature>
<sequence length="459" mass="50325">MKRQLEFQKNDIVPLQITGYTVQGSGVGHYKGAAVFVSGAAKGDDLLVRILKTEKTYAYGKIEALITPSQDRTAPDCPQFAQCGGCAFRHISYRAECDAKEQQVRDAVQRIAGLHPALVEPIVPAKNPLRYRNKAQFPLGLNREGKLTVGFYAPHSHRLVPCEDCLLQPPGFERAIRAVKQWHAQAGGSVYDERTGKGLLRHLYLREAMSAGSVMVCLVVNGEQVNREDLLVRLLREQVPGLAGVLLNENRRRTNVILGETCRTLWGSEAVTDTLCGLQFTISPKSFYQVNRDQAEVLYGLAGQFAGLTGKELLLDLYCGTGTIGLSMAEKAGKLIGVEVVPAAVEDAKRNAQRNRIANAEFFCGDAPQIAESLHQKGLTPDVVVLDPPRKGCGEVLVSTVAAMNPQRVVYVSCDPATLARDLKTFEEKGYQLRRAVPVDLFPRTAHVECVALMSRVKD</sequence>
<keyword evidence="3 4" id="KW-0949">S-adenosyl-L-methionine</keyword>
<dbReference type="EC" id="2.1.1.190" evidence="7"/>
<dbReference type="InterPro" id="IPR002792">
    <property type="entry name" value="TRAM_dom"/>
</dbReference>
<dbReference type="PROSITE" id="PS01230">
    <property type="entry name" value="TRMA_1"/>
    <property type="match status" value="1"/>
</dbReference>
<name>A0AA97H0V0_9FIRM</name>
<dbReference type="FunFam" id="3.40.50.150:FF:000009">
    <property type="entry name" value="23S rRNA (Uracil(1939)-C(5))-methyltransferase RlmD"/>
    <property type="match status" value="1"/>
</dbReference>
<dbReference type="PROSITE" id="PS50926">
    <property type="entry name" value="TRAM"/>
    <property type="match status" value="1"/>
</dbReference>
<dbReference type="InterPro" id="IPR012340">
    <property type="entry name" value="NA-bd_OB-fold"/>
</dbReference>
<dbReference type="GO" id="GO:0070041">
    <property type="term" value="F:rRNA (uridine-C5-)-methyltransferase activity"/>
    <property type="evidence" value="ECO:0007669"/>
    <property type="project" value="TreeGrafter"/>
</dbReference>
<evidence type="ECO:0000313" key="8">
    <source>
        <dbReference type="Proteomes" id="UP001300604"/>
    </source>
</evidence>
<dbReference type="Gene3D" id="2.40.50.1070">
    <property type="match status" value="1"/>
</dbReference>
<proteinExistence type="inferred from homology"/>
<reference evidence="8" key="2">
    <citation type="submission" date="2024-06" db="EMBL/GenBank/DDBJ databases">
        <title>Caproicibacterium argilliputei sp. nov, a novel caproic acid producing anaerobic bacterium isolated from pit mud.</title>
        <authorList>
            <person name="Zeng C."/>
        </authorList>
    </citation>
    <scope>NUCLEOTIDE SEQUENCE [LARGE SCALE GENOMIC DNA]</scope>
    <source>
        <strain evidence="8">ZCY20-5</strain>
    </source>
</reference>
<dbReference type="AlphaFoldDB" id="A0AA97H0V0"/>
<feature type="binding site" evidence="4">
    <location>
        <position position="289"/>
    </location>
    <ligand>
        <name>S-adenosyl-L-methionine</name>
        <dbReference type="ChEBI" id="CHEBI:59789"/>
    </ligand>
</feature>
<evidence type="ECO:0000256" key="1">
    <source>
        <dbReference type="ARBA" id="ARBA00022603"/>
    </source>
</evidence>
<evidence type="ECO:0000256" key="4">
    <source>
        <dbReference type="PROSITE-ProRule" id="PRU01024"/>
    </source>
</evidence>
<evidence type="ECO:0000313" key="7">
    <source>
        <dbReference type="EMBL" id="WOC31951.1"/>
    </source>
</evidence>
<feature type="active site" evidence="5">
    <location>
        <position position="414"/>
    </location>
</feature>
<dbReference type="InterPro" id="IPR010280">
    <property type="entry name" value="U5_MeTrfase_fam"/>
</dbReference>
<dbReference type="Pfam" id="PF05958">
    <property type="entry name" value="tRNA_U5-meth_tr"/>
    <property type="match status" value="1"/>
</dbReference>
<feature type="binding site" evidence="4">
    <location>
        <position position="318"/>
    </location>
    <ligand>
        <name>S-adenosyl-L-methionine</name>
        <dbReference type="ChEBI" id="CHEBI:59789"/>
    </ligand>
</feature>
<accession>A0AA97H0V0</accession>
<dbReference type="CDD" id="cd02440">
    <property type="entry name" value="AdoMet_MTases"/>
    <property type="match status" value="1"/>
</dbReference>
<evidence type="ECO:0000256" key="5">
    <source>
        <dbReference type="PROSITE-ProRule" id="PRU10015"/>
    </source>
</evidence>
<dbReference type="KEGG" id="carl:PXC00_12255"/>
<protein>
    <submittedName>
        <fullName evidence="7">23S rRNA (Uracil(1939)-C(5))-methyltransferase RlmD</fullName>
        <ecNumber evidence="7">2.1.1.190</ecNumber>
    </submittedName>
</protein>
<dbReference type="InterPro" id="IPR029063">
    <property type="entry name" value="SAM-dependent_MTases_sf"/>
</dbReference>
<dbReference type="PANTHER" id="PTHR11061:SF30">
    <property type="entry name" value="TRNA (URACIL(54)-C(5))-METHYLTRANSFERASE"/>
    <property type="match status" value="1"/>
</dbReference>
<dbReference type="Pfam" id="PF01938">
    <property type="entry name" value="TRAM"/>
    <property type="match status" value="1"/>
</dbReference>
<dbReference type="Proteomes" id="UP001300604">
    <property type="component" value="Chromosome"/>
</dbReference>
<dbReference type="PANTHER" id="PTHR11061">
    <property type="entry name" value="RNA M5U METHYLTRANSFERASE"/>
    <property type="match status" value="1"/>
</dbReference>
<organism evidence="7 8">
    <name type="scientific">Caproicibacterium argilliputei</name>
    <dbReference type="NCBI Taxonomy" id="3030016"/>
    <lineage>
        <taxon>Bacteria</taxon>
        <taxon>Bacillati</taxon>
        <taxon>Bacillota</taxon>
        <taxon>Clostridia</taxon>
        <taxon>Eubacteriales</taxon>
        <taxon>Oscillospiraceae</taxon>
        <taxon>Caproicibacterium</taxon>
    </lineage>
</organism>
<dbReference type="InterPro" id="IPR030390">
    <property type="entry name" value="MeTrfase_TrmA_AS"/>
</dbReference>
<dbReference type="SUPFAM" id="SSF53335">
    <property type="entry name" value="S-adenosyl-L-methionine-dependent methyltransferases"/>
    <property type="match status" value="1"/>
</dbReference>
<comment type="similarity">
    <text evidence="4">Belongs to the class I-like SAM-binding methyltransferase superfamily. RNA M5U methyltransferase family.</text>
</comment>
<evidence type="ECO:0000256" key="2">
    <source>
        <dbReference type="ARBA" id="ARBA00022679"/>
    </source>
</evidence>
<gene>
    <name evidence="7" type="primary">rlmD</name>
    <name evidence="7" type="ORF">PXC00_12255</name>
</gene>
<dbReference type="PROSITE" id="PS51687">
    <property type="entry name" value="SAM_MT_RNA_M5U"/>
    <property type="match status" value="1"/>
</dbReference>
<dbReference type="Gene3D" id="3.40.50.150">
    <property type="entry name" value="Vaccinia Virus protein VP39"/>
    <property type="match status" value="1"/>
</dbReference>
<keyword evidence="1 4" id="KW-0489">Methyltransferase</keyword>
<feature type="binding site" evidence="4">
    <location>
        <position position="387"/>
    </location>
    <ligand>
        <name>S-adenosyl-L-methionine</name>
        <dbReference type="ChEBI" id="CHEBI:59789"/>
    </ligand>
</feature>
<reference evidence="8" key="3">
    <citation type="submission" date="2024-06" db="EMBL/GenBank/DDBJ databases">
        <authorList>
            <person name="Zeng C."/>
        </authorList>
    </citation>
    <scope>NUCLEOTIDE SEQUENCE [LARGE SCALE GENOMIC DNA]</scope>
    <source>
        <strain evidence="8">ZCY20-5</strain>
    </source>
</reference>
<evidence type="ECO:0000259" key="6">
    <source>
        <dbReference type="PROSITE" id="PS50926"/>
    </source>
</evidence>
<keyword evidence="2 4" id="KW-0808">Transferase</keyword>
<dbReference type="GO" id="GO:0070475">
    <property type="term" value="P:rRNA base methylation"/>
    <property type="evidence" value="ECO:0007669"/>
    <property type="project" value="TreeGrafter"/>
</dbReference>
<dbReference type="RefSeq" id="WP_275844756.1">
    <property type="nucleotide sequence ID" value="NZ_CP135996.1"/>
</dbReference>
<dbReference type="NCBIfam" id="TIGR00479">
    <property type="entry name" value="rumA"/>
    <property type="match status" value="1"/>
</dbReference>
<dbReference type="EMBL" id="CP135996">
    <property type="protein sequence ID" value="WOC31951.1"/>
    <property type="molecule type" value="Genomic_DNA"/>
</dbReference>
<reference evidence="7 8" key="1">
    <citation type="submission" date="2024-06" db="EMBL/GenBank/DDBJ databases">
        <title>Caproicibacterium argilliputei sp. nov, a novel caproic acid producing anaerobic bacterium isolated from pit mud.</title>
        <authorList>
            <person name="Xia S."/>
        </authorList>
    </citation>
    <scope>NUCLEOTIDE SEQUENCE [LARGE SCALE GENOMIC DNA]</scope>
    <source>
        <strain evidence="7 8">ZCY20-5</strain>
    </source>
</reference>
<feature type="domain" description="TRAM" evidence="6">
    <location>
        <begin position="6"/>
        <end position="64"/>
    </location>
</feature>
<dbReference type="Gene3D" id="2.40.50.140">
    <property type="entry name" value="Nucleic acid-binding proteins"/>
    <property type="match status" value="1"/>
</dbReference>